<dbReference type="RefSeq" id="YP_010648522.1">
    <property type="nucleotide sequence ID" value="NC_070760.1"/>
</dbReference>
<protein>
    <submittedName>
        <fullName evidence="1">Uncharacterized protein</fullName>
    </submittedName>
</protein>
<reference evidence="1 2" key="1">
    <citation type="submission" date="2020-10" db="EMBL/GenBank/DDBJ databases">
        <authorList>
            <person name="Abad L.A."/>
            <person name="Alter J."/>
            <person name="Becerra C.Y."/>
            <person name="Boehle J."/>
            <person name="Bustos B."/>
            <person name="Connatser B.I."/>
            <person name="Cutright B."/>
            <person name="Gavin J."/>
            <person name="Gomez A.P."/>
            <person name="Grabar K."/>
            <person name="Hur E.Y."/>
            <person name="Ioh M.T."/>
            <person name="Joya-Campos L."/>
            <person name="Lauhon H.N."/>
            <person name="Lee S."/>
            <person name="Maranan R.T."/>
            <person name="Park Y.G."/>
            <person name="Priest M."/>
            <person name="Samuels S.O."/>
            <person name="Sarameh Y.J."/>
            <person name="Schreiber J.M."/>
            <person name="Shepard L."/>
            <person name="Sheth K.J."/>
            <person name="Silva C.A."/>
            <person name="Smyers G.M."/>
            <person name="Tam S."/>
            <person name="Tamura C.M."/>
            <person name="Wucher D.E."/>
            <person name="Donachie S.P."/>
            <person name="Reed F.A."/>
            <person name="Palecanda S."/>
            <person name="Chong R.A."/>
            <person name="Porter M.L."/>
            <person name="Garlena R.A."/>
            <person name="Russell D.A."/>
            <person name="Jacobs-Sera D."/>
            <person name="Hatfull G.F."/>
        </authorList>
    </citation>
    <scope>NUCLEOTIDE SEQUENCE [LARGE SCALE GENOMIC DNA]</scope>
</reference>
<dbReference type="Proteomes" id="UP000595472">
    <property type="component" value="Segment"/>
</dbReference>
<proteinExistence type="predicted"/>
<evidence type="ECO:0000313" key="2">
    <source>
        <dbReference type="Proteomes" id="UP000595472"/>
    </source>
</evidence>
<organism evidence="1 2">
    <name type="scientific">Arthrobacter phage Wollypog</name>
    <dbReference type="NCBI Taxonomy" id="2790985"/>
    <lineage>
        <taxon>Viruses</taxon>
        <taxon>Duplodnaviria</taxon>
        <taxon>Heunggongvirae</taxon>
        <taxon>Uroviricota</taxon>
        <taxon>Caudoviricetes</taxon>
        <taxon>Wollypogvirus</taxon>
        <taxon>Wollypogvirus wollypog</taxon>
    </lineage>
</organism>
<dbReference type="EMBL" id="MW055913">
    <property type="protein sequence ID" value="QPX62583.1"/>
    <property type="molecule type" value="Genomic_DNA"/>
</dbReference>
<dbReference type="GeneID" id="77923962"/>
<accession>A0A7T3N1H1</accession>
<name>A0A7T3N1H1_9CAUD</name>
<dbReference type="KEGG" id="vg:77923962"/>
<sequence>MTAWIITKDKIADKDQPEGTNLNAKGLMGPGCITENDKKRLLAGEGKRFRMLDDDGEIYYYGRWLEEDECTEQYEAGMWGGDGECAPFDEFGRPNAGCAQLEYAEGHDEKGKVKWVGLF</sequence>
<gene>
    <name evidence="1" type="primary">31</name>
    <name evidence="1" type="ORF">SEA_WOLLYPOG_31</name>
</gene>
<keyword evidence="2" id="KW-1185">Reference proteome</keyword>
<evidence type="ECO:0000313" key="1">
    <source>
        <dbReference type="EMBL" id="QPX62583.1"/>
    </source>
</evidence>